<dbReference type="InterPro" id="IPR012677">
    <property type="entry name" value="Nucleotide-bd_a/b_plait_sf"/>
</dbReference>
<dbReference type="Gene3D" id="3.30.70.330">
    <property type="match status" value="1"/>
</dbReference>
<dbReference type="GO" id="GO:0003676">
    <property type="term" value="F:nucleic acid binding"/>
    <property type="evidence" value="ECO:0007669"/>
    <property type="project" value="InterPro"/>
</dbReference>
<dbReference type="SUPFAM" id="SSF54928">
    <property type="entry name" value="RNA-binding domain, RBD"/>
    <property type="match status" value="1"/>
</dbReference>
<name>A0A6M2DQ21_XENCH</name>
<dbReference type="GO" id="GO:0007617">
    <property type="term" value="P:mating behavior"/>
    <property type="evidence" value="ECO:0007669"/>
    <property type="project" value="UniProtKB-ARBA"/>
</dbReference>
<reference evidence="2" key="1">
    <citation type="submission" date="2020-03" db="EMBL/GenBank/DDBJ databases">
        <title>Transcriptomic Profiling of the Digestive Tract of the Rat Flea, Xenopsylla cheopis, Following Blood Feeding and Infection with Yersinia pestis.</title>
        <authorList>
            <person name="Bland D.M."/>
            <person name="Martens C.A."/>
            <person name="Virtaneva K."/>
            <person name="Kanakabandi K."/>
            <person name="Long D."/>
            <person name="Rosenke R."/>
            <person name="Saturday G.A."/>
            <person name="Hoyt F.H."/>
            <person name="Bruno D.P."/>
            <person name="Ribeiro J.M.C."/>
            <person name="Hinnebusch J."/>
        </authorList>
    </citation>
    <scope>NUCLEOTIDE SEQUENCE</scope>
</reference>
<dbReference type="FunFam" id="3.30.70.330:FF:000092">
    <property type="entry name" value="Calcipressin-2 isoform 2"/>
    <property type="match status" value="1"/>
</dbReference>
<evidence type="ECO:0000256" key="1">
    <source>
        <dbReference type="ARBA" id="ARBA00008209"/>
    </source>
</evidence>
<accession>A0A6M2DQ21</accession>
<dbReference type="EMBL" id="GIIL01003221">
    <property type="protein sequence ID" value="NOV46947.1"/>
    <property type="molecule type" value="Transcribed_RNA"/>
</dbReference>
<dbReference type="InterPro" id="IPR035979">
    <property type="entry name" value="RBD_domain_sf"/>
</dbReference>
<sequence length="231" mass="25820">MAECDNIDKNMCSDDQVYINSADGLPDVHPNFEHINNDSDEELNDDDLTQELPKSIIVTNIHRDVFKSDEEKANLESLFRTFSEDVGFQWLPSFRRLRVNYTTPIAAANARIHLHQYEVEKSIINCYFAQPVTPVGAPSLRPPAPVKQFLISPPASPPLGWEPREENEPLINHDLLAALANLTPGSSHELHAPTESQPGIVVHTAQLPNSSNDISLEPGRCIPHTRCPDYN</sequence>
<dbReference type="InterPro" id="IPR006931">
    <property type="entry name" value="Calcipressin"/>
</dbReference>
<comment type="similarity">
    <text evidence="1">Belongs to the RCAN family.</text>
</comment>
<dbReference type="GO" id="GO:0005634">
    <property type="term" value="C:nucleus"/>
    <property type="evidence" value="ECO:0007669"/>
    <property type="project" value="TreeGrafter"/>
</dbReference>
<dbReference type="CDD" id="cd12434">
    <property type="entry name" value="RRM_RCAN_like"/>
    <property type="match status" value="1"/>
</dbReference>
<dbReference type="PANTHER" id="PTHR10300">
    <property type="entry name" value="CALCIPRESSIN"/>
    <property type="match status" value="1"/>
</dbReference>
<evidence type="ECO:0000313" key="2">
    <source>
        <dbReference type="EMBL" id="NOV46947.1"/>
    </source>
</evidence>
<dbReference type="GO" id="GO:0019722">
    <property type="term" value="P:calcium-mediated signaling"/>
    <property type="evidence" value="ECO:0007669"/>
    <property type="project" value="InterPro"/>
</dbReference>
<dbReference type="Pfam" id="PF04847">
    <property type="entry name" value="Calcipressin"/>
    <property type="match status" value="1"/>
</dbReference>
<dbReference type="AlphaFoldDB" id="A0A6M2DQ21"/>
<dbReference type="PANTHER" id="PTHR10300:SF14">
    <property type="entry name" value="PROTEIN SARAH"/>
    <property type="match status" value="1"/>
</dbReference>
<dbReference type="GO" id="GO:0008597">
    <property type="term" value="F:calcium-dependent protein serine/threonine phosphatase regulator activity"/>
    <property type="evidence" value="ECO:0007669"/>
    <property type="project" value="TreeGrafter"/>
</dbReference>
<protein>
    <submittedName>
        <fullName evidence="2">Putative calcineurin-mediated signaling pathway inhibitor dscr1</fullName>
    </submittedName>
</protein>
<dbReference type="GO" id="GO:0005737">
    <property type="term" value="C:cytoplasm"/>
    <property type="evidence" value="ECO:0007669"/>
    <property type="project" value="TreeGrafter"/>
</dbReference>
<proteinExistence type="inferred from homology"/>
<organism evidence="2">
    <name type="scientific">Xenopsylla cheopis</name>
    <name type="common">Oriental rat flea</name>
    <name type="synonym">Pulex cheopis</name>
    <dbReference type="NCBI Taxonomy" id="163159"/>
    <lineage>
        <taxon>Eukaryota</taxon>
        <taxon>Metazoa</taxon>
        <taxon>Ecdysozoa</taxon>
        <taxon>Arthropoda</taxon>
        <taxon>Hexapoda</taxon>
        <taxon>Insecta</taxon>
        <taxon>Pterygota</taxon>
        <taxon>Neoptera</taxon>
        <taxon>Endopterygota</taxon>
        <taxon>Siphonaptera</taxon>
        <taxon>Pulicidae</taxon>
        <taxon>Xenopsyllinae</taxon>
        <taxon>Xenopsylla</taxon>
    </lineage>
</organism>